<dbReference type="GO" id="GO:0006874">
    <property type="term" value="P:intracellular calcium ion homeostasis"/>
    <property type="evidence" value="ECO:0007669"/>
    <property type="project" value="TreeGrafter"/>
</dbReference>
<dbReference type="Pfam" id="PF01699">
    <property type="entry name" value="Na_Ca_ex"/>
    <property type="match status" value="2"/>
</dbReference>
<dbReference type="GO" id="GO:0008273">
    <property type="term" value="F:calcium, potassium:sodium antiporter activity"/>
    <property type="evidence" value="ECO:0007669"/>
    <property type="project" value="TreeGrafter"/>
</dbReference>
<dbReference type="HOGENOM" id="CLU_007948_0_3_5"/>
<evidence type="ECO:0000256" key="5">
    <source>
        <dbReference type="SAM" id="Phobius"/>
    </source>
</evidence>
<dbReference type="EMBL" id="AOLV01000007">
    <property type="protein sequence ID" value="EPX87426.1"/>
    <property type="molecule type" value="Genomic_DNA"/>
</dbReference>
<feature type="transmembrane region" description="Helical" evidence="5">
    <location>
        <begin position="126"/>
        <end position="144"/>
    </location>
</feature>
<comment type="caution">
    <text evidence="7">The sequence shown here is derived from an EMBL/GenBank/DDBJ whole genome shotgun (WGS) entry which is preliminary data.</text>
</comment>
<proteinExistence type="predicted"/>
<dbReference type="RefSeq" id="WP_021096605.1">
    <property type="nucleotide sequence ID" value="NZ_KE557320.1"/>
</dbReference>
<protein>
    <submittedName>
        <fullName evidence="7">K+-dependent Na+/Ca+ exchanger related-protein</fullName>
    </submittedName>
</protein>
<accession>S9R169</accession>
<dbReference type="NCBIfam" id="TIGR00367">
    <property type="entry name" value="calcium/sodium antiporter"/>
    <property type="match status" value="1"/>
</dbReference>
<feature type="transmembrane region" description="Helical" evidence="5">
    <location>
        <begin position="301"/>
        <end position="318"/>
    </location>
</feature>
<keyword evidence="2 5" id="KW-0812">Transmembrane</keyword>
<keyword evidence="3 5" id="KW-1133">Transmembrane helix</keyword>
<dbReference type="InterPro" id="IPR004837">
    <property type="entry name" value="NaCa_Exmemb"/>
</dbReference>
<feature type="domain" description="Sodium/calcium exchanger membrane region" evidence="6">
    <location>
        <begin position="174"/>
        <end position="314"/>
    </location>
</feature>
<keyword evidence="8" id="KW-1185">Reference proteome</keyword>
<feature type="transmembrane region" description="Helical" evidence="5">
    <location>
        <begin position="270"/>
        <end position="289"/>
    </location>
</feature>
<evidence type="ECO:0000256" key="3">
    <source>
        <dbReference type="ARBA" id="ARBA00022989"/>
    </source>
</evidence>
<feature type="domain" description="Sodium/calcium exchanger membrane region" evidence="6">
    <location>
        <begin position="4"/>
        <end position="143"/>
    </location>
</feature>
<gene>
    <name evidence="7" type="ORF">ruthe_00496</name>
</gene>
<feature type="transmembrane region" description="Helical" evidence="5">
    <location>
        <begin position="244"/>
        <end position="264"/>
    </location>
</feature>
<feature type="transmembrane region" description="Helical" evidence="5">
    <location>
        <begin position="174"/>
        <end position="203"/>
    </location>
</feature>
<sequence length="319" mass="32936">MTVYLLLAAGLVLLTLGGEILVRGAVNAARGLGVSPLLVGLTVVGFGTSTPELVTSLTAAFQGSPGIAVGNVVGSNIANILLILGVTALILPLTVAREAYRRDGLMLVLTTLACLGAVLTGFLGRWLGVGFLLALLAYIAWAYFNERDSADAEAERQVHQAEDAARSTMPVLTALLLTIAGIALTVFGARLLVSAAIAIAQGFGISDTIIGLTVVAVGTSLPELVACAIAALRRHSDVALGNVVGSNIYNVLGILGATAAVHPIPVPPQIARLDIWVLVAVTALLLLFLRTGLTLKRWEGGVFLLLYITYVGWLVAGAS</sequence>
<feature type="transmembrane region" description="Helical" evidence="5">
    <location>
        <begin position="103"/>
        <end position="120"/>
    </location>
</feature>
<dbReference type="Proteomes" id="UP000015346">
    <property type="component" value="Unassembled WGS sequence"/>
</dbReference>
<dbReference type="Gene3D" id="1.20.1420.30">
    <property type="entry name" value="NCX, central ion-binding region"/>
    <property type="match status" value="2"/>
</dbReference>
<evidence type="ECO:0000313" key="8">
    <source>
        <dbReference type="Proteomes" id="UP000015346"/>
    </source>
</evidence>
<reference evidence="7 8" key="1">
    <citation type="journal article" date="2013" name="Stand. Genomic Sci.">
        <title>Genome sequence of the reddish-pigmented Rubellimicrobium thermophilum type strain (DSM 16684(T)), a member of the Roseobacter clade.</title>
        <authorList>
            <person name="Fiebig A."/>
            <person name="Riedel T."/>
            <person name="Gronow S."/>
            <person name="Petersen J."/>
            <person name="Klenk H.P."/>
            <person name="Goker M."/>
        </authorList>
    </citation>
    <scope>NUCLEOTIDE SEQUENCE [LARGE SCALE GENOMIC DNA]</scope>
    <source>
        <strain evidence="7 8">DSM 16684</strain>
    </source>
</reference>
<organism evidence="7 8">
    <name type="scientific">Rubellimicrobium thermophilum DSM 16684</name>
    <dbReference type="NCBI Taxonomy" id="1123069"/>
    <lineage>
        <taxon>Bacteria</taxon>
        <taxon>Pseudomonadati</taxon>
        <taxon>Pseudomonadota</taxon>
        <taxon>Alphaproteobacteria</taxon>
        <taxon>Rhodobacterales</taxon>
        <taxon>Roseobacteraceae</taxon>
        <taxon>Rubellimicrobium</taxon>
    </lineage>
</organism>
<evidence type="ECO:0000256" key="4">
    <source>
        <dbReference type="ARBA" id="ARBA00023136"/>
    </source>
</evidence>
<dbReference type="PANTHER" id="PTHR10846">
    <property type="entry name" value="SODIUM/POTASSIUM/CALCIUM EXCHANGER"/>
    <property type="match status" value="1"/>
</dbReference>
<dbReference type="GO" id="GO:0005886">
    <property type="term" value="C:plasma membrane"/>
    <property type="evidence" value="ECO:0007669"/>
    <property type="project" value="TreeGrafter"/>
</dbReference>
<evidence type="ECO:0000313" key="7">
    <source>
        <dbReference type="EMBL" id="EPX87426.1"/>
    </source>
</evidence>
<feature type="transmembrane region" description="Helical" evidence="5">
    <location>
        <begin position="209"/>
        <end position="232"/>
    </location>
</feature>
<evidence type="ECO:0000259" key="6">
    <source>
        <dbReference type="Pfam" id="PF01699"/>
    </source>
</evidence>
<dbReference type="PANTHER" id="PTHR10846:SF8">
    <property type="entry name" value="INNER MEMBRANE PROTEIN YRBG"/>
    <property type="match status" value="1"/>
</dbReference>
<dbReference type="STRING" id="1123069.ruthe_00496"/>
<evidence type="ECO:0000256" key="1">
    <source>
        <dbReference type="ARBA" id="ARBA00004141"/>
    </source>
</evidence>
<dbReference type="InterPro" id="IPR004481">
    <property type="entry name" value="K/Na/Ca-exchanger"/>
</dbReference>
<keyword evidence="4 5" id="KW-0472">Membrane</keyword>
<dbReference type="OrthoDB" id="9794225at2"/>
<dbReference type="GO" id="GO:0005262">
    <property type="term" value="F:calcium channel activity"/>
    <property type="evidence" value="ECO:0007669"/>
    <property type="project" value="TreeGrafter"/>
</dbReference>
<evidence type="ECO:0000256" key="2">
    <source>
        <dbReference type="ARBA" id="ARBA00022692"/>
    </source>
</evidence>
<dbReference type="PATRIC" id="fig|1123069.3.peg.460"/>
<comment type="subcellular location">
    <subcellularLocation>
        <location evidence="1">Membrane</location>
        <topology evidence="1">Multi-pass membrane protein</topology>
    </subcellularLocation>
</comment>
<feature type="transmembrane region" description="Helical" evidence="5">
    <location>
        <begin position="77"/>
        <end position="96"/>
    </location>
</feature>
<dbReference type="InterPro" id="IPR044880">
    <property type="entry name" value="NCX_ion-bd_dom_sf"/>
</dbReference>
<dbReference type="AlphaFoldDB" id="S9R169"/>
<name>S9R169_9RHOB</name>